<evidence type="ECO:0000313" key="1">
    <source>
        <dbReference type="EMBL" id="KAF2889754.1"/>
    </source>
</evidence>
<name>A0A8K0G885_IGNLU</name>
<proteinExistence type="predicted"/>
<comment type="caution">
    <text evidence="1">The sequence shown here is derived from an EMBL/GenBank/DDBJ whole genome shotgun (WGS) entry which is preliminary data.</text>
</comment>
<protein>
    <submittedName>
        <fullName evidence="1">Uncharacterized protein</fullName>
    </submittedName>
</protein>
<accession>A0A8K0G885</accession>
<dbReference type="AlphaFoldDB" id="A0A8K0G885"/>
<keyword evidence="2" id="KW-1185">Reference proteome</keyword>
<evidence type="ECO:0000313" key="2">
    <source>
        <dbReference type="Proteomes" id="UP000801492"/>
    </source>
</evidence>
<sequence>MKAQQSACKYLYRAEEALALIIDLKLAKDQYLNLRIKARARVCNLYPACNTVLQAKKECYPEEITTTKTMAEVKLQSLLDTTTDRLCTVQNEVISGVLNKNKECSFEVISHLQMGTPQTQNYFLKSMVPLQMTPKTDSSEYITWQNPRPSSTKYYRTTELQFARESTEVLKNESNCIENQVSHLKPTALKIQESEIQVHDALLNTMVDGKVANDFAINA</sequence>
<dbReference type="EMBL" id="VTPC01062844">
    <property type="protein sequence ID" value="KAF2889754.1"/>
    <property type="molecule type" value="Genomic_DNA"/>
</dbReference>
<organism evidence="1 2">
    <name type="scientific">Ignelater luminosus</name>
    <name type="common">Cucubano</name>
    <name type="synonym">Pyrophorus luminosus</name>
    <dbReference type="NCBI Taxonomy" id="2038154"/>
    <lineage>
        <taxon>Eukaryota</taxon>
        <taxon>Metazoa</taxon>
        <taxon>Ecdysozoa</taxon>
        <taxon>Arthropoda</taxon>
        <taxon>Hexapoda</taxon>
        <taxon>Insecta</taxon>
        <taxon>Pterygota</taxon>
        <taxon>Neoptera</taxon>
        <taxon>Endopterygota</taxon>
        <taxon>Coleoptera</taxon>
        <taxon>Polyphaga</taxon>
        <taxon>Elateriformia</taxon>
        <taxon>Elateroidea</taxon>
        <taxon>Elateridae</taxon>
        <taxon>Agrypninae</taxon>
        <taxon>Pyrophorini</taxon>
        <taxon>Ignelater</taxon>
    </lineage>
</organism>
<gene>
    <name evidence="1" type="ORF">ILUMI_16419</name>
</gene>
<reference evidence="1" key="1">
    <citation type="submission" date="2019-08" db="EMBL/GenBank/DDBJ databases">
        <title>The genome of the North American firefly Photinus pyralis.</title>
        <authorList>
            <consortium name="Photinus pyralis genome working group"/>
            <person name="Fallon T.R."/>
            <person name="Sander Lower S.E."/>
            <person name="Weng J.-K."/>
        </authorList>
    </citation>
    <scope>NUCLEOTIDE SEQUENCE</scope>
    <source>
        <strain evidence="1">TRF0915ILg1</strain>
        <tissue evidence="1">Whole body</tissue>
    </source>
</reference>
<dbReference type="Proteomes" id="UP000801492">
    <property type="component" value="Unassembled WGS sequence"/>
</dbReference>